<feature type="binding site" evidence="10">
    <location>
        <position position="342"/>
    </location>
    <ligand>
        <name>5-phospho-alpha-D-ribose 1-diphosphate</name>
        <dbReference type="ChEBI" id="CHEBI:58017"/>
        <note>ligand shared between dimeric partners</note>
    </ligand>
</feature>
<comment type="similarity">
    <text evidence="3">Belongs to the OMP decarboxylase family. Type 2 subfamily.</text>
</comment>
<dbReference type="InterPro" id="IPR013785">
    <property type="entry name" value="Aldolase_TIM"/>
</dbReference>
<dbReference type="UniPathway" id="UPA00070">
    <property type="reaction ID" value="UER00119"/>
</dbReference>
<comment type="similarity">
    <text evidence="10">Belongs to the purine/pyrimidine phosphoribosyltransferase family. PyrE subfamily.</text>
</comment>
<dbReference type="InterPro" id="IPR029057">
    <property type="entry name" value="PRTase-like"/>
</dbReference>
<protein>
    <recommendedName>
        <fullName evidence="10">Orotate phosphoribosyltransferase</fullName>
        <shortName evidence="10">OPRT</shortName>
        <shortName evidence="10">OPRTase</shortName>
        <ecNumber evidence="10">2.4.2.10</ecNumber>
    </recommendedName>
</protein>
<evidence type="ECO:0000256" key="5">
    <source>
        <dbReference type="ARBA" id="ARBA00022679"/>
    </source>
</evidence>
<dbReference type="SUPFAM" id="SSF53271">
    <property type="entry name" value="PRTase-like"/>
    <property type="match status" value="1"/>
</dbReference>
<dbReference type="SUPFAM" id="SSF51366">
    <property type="entry name" value="Ribulose-phoshate binding barrel"/>
    <property type="match status" value="1"/>
</dbReference>
<feature type="binding site" evidence="10">
    <location>
        <position position="348"/>
    </location>
    <ligand>
        <name>5-phospho-alpha-D-ribose 1-diphosphate</name>
        <dbReference type="ChEBI" id="CHEBI:58017"/>
        <note>ligand shared between dimeric partners</note>
    </ligand>
</feature>
<dbReference type="EC" id="2.4.2.10" evidence="10"/>
<dbReference type="AlphaFoldDB" id="A0A3P3XT84"/>
<dbReference type="SMART" id="SM00934">
    <property type="entry name" value="OMPdecase"/>
    <property type="match status" value="1"/>
</dbReference>
<evidence type="ECO:0000313" key="12">
    <source>
        <dbReference type="EMBL" id="SLM19478.1"/>
    </source>
</evidence>
<dbReference type="CDD" id="cd06223">
    <property type="entry name" value="PRTases_typeI"/>
    <property type="match status" value="1"/>
</dbReference>
<dbReference type="Gene3D" id="3.20.20.70">
    <property type="entry name" value="Aldolase class I"/>
    <property type="match status" value="1"/>
</dbReference>
<dbReference type="PANTHER" id="PTHR43375">
    <property type="entry name" value="OROTIDINE 5'-PHOSPHATE DECARBOXYLASE"/>
    <property type="match status" value="1"/>
</dbReference>
<dbReference type="HAMAP" id="MF_01208">
    <property type="entry name" value="PyrE"/>
    <property type="match status" value="1"/>
</dbReference>
<name>A0A3P3XT84_9SPIR</name>
<evidence type="ECO:0000256" key="4">
    <source>
        <dbReference type="ARBA" id="ARBA00022676"/>
    </source>
</evidence>
<keyword evidence="8 12" id="KW-0456">Lyase</keyword>
<dbReference type="InterPro" id="IPR000836">
    <property type="entry name" value="PRTase_dom"/>
</dbReference>
<keyword evidence="5 10" id="KW-0808">Transferase</keyword>
<dbReference type="GO" id="GO:0000287">
    <property type="term" value="F:magnesium ion binding"/>
    <property type="evidence" value="ECO:0007669"/>
    <property type="project" value="UniProtKB-UniRule"/>
</dbReference>
<gene>
    <name evidence="10" type="primary">pyrE</name>
    <name evidence="12" type="ORF">SPIRO4BDMA_50993</name>
</gene>
<dbReference type="InterPro" id="IPR004467">
    <property type="entry name" value="Or_phspho_trans_dom"/>
</dbReference>
<feature type="domain" description="Orotidine 5'-phosphate decarboxylase" evidence="11">
    <location>
        <begin position="9"/>
        <end position="224"/>
    </location>
</feature>
<comment type="caution">
    <text evidence="10">Lacks conserved residue(s) required for the propagation of feature annotation.</text>
</comment>
<comment type="pathway">
    <text evidence="1">Pyrimidine metabolism; UMP biosynthesis via de novo pathway; UMP from orotate: step 2/2.</text>
</comment>
<keyword evidence="7 10" id="KW-0665">Pyrimidine biosynthesis</keyword>
<feature type="binding site" description="in other chain" evidence="10">
    <location>
        <position position="276"/>
    </location>
    <ligand>
        <name>5-phospho-alpha-D-ribose 1-diphosphate</name>
        <dbReference type="ChEBI" id="CHEBI:58017"/>
        <note>ligand shared between dimeric partners</note>
    </ligand>
</feature>
<evidence type="ECO:0000256" key="3">
    <source>
        <dbReference type="ARBA" id="ARBA00008847"/>
    </source>
</evidence>
<dbReference type="PANTHER" id="PTHR43375:SF1">
    <property type="entry name" value="OROTIDINE 5'-PHOSPHATE DECARBOXYLASE"/>
    <property type="match status" value="1"/>
</dbReference>
<reference evidence="12" key="1">
    <citation type="submission" date="2017-02" db="EMBL/GenBank/DDBJ databases">
        <authorList>
            <person name="Regsiter A."/>
            <person name="William W."/>
        </authorList>
    </citation>
    <scope>NUCLEOTIDE SEQUENCE</scope>
    <source>
        <strain evidence="12">BdmA 4</strain>
    </source>
</reference>
<evidence type="ECO:0000256" key="2">
    <source>
        <dbReference type="ARBA" id="ARBA00004889"/>
    </source>
</evidence>
<dbReference type="CDD" id="cd04725">
    <property type="entry name" value="OMP_decarboxylase_like"/>
    <property type="match status" value="1"/>
</dbReference>
<dbReference type="InterPro" id="IPR001754">
    <property type="entry name" value="OMPdeCOase_dom"/>
</dbReference>
<feature type="binding site" description="in other chain" evidence="10">
    <location>
        <begin position="368"/>
        <end position="376"/>
    </location>
    <ligand>
        <name>5-phospho-alpha-D-ribose 1-diphosphate</name>
        <dbReference type="ChEBI" id="CHEBI:58017"/>
        <note>ligand shared between dimeric partners</note>
    </ligand>
</feature>
<evidence type="ECO:0000256" key="7">
    <source>
        <dbReference type="ARBA" id="ARBA00022975"/>
    </source>
</evidence>
<comment type="catalytic activity">
    <reaction evidence="9">
        <text>orotidine 5'-phosphate + H(+) = UMP + CO2</text>
        <dbReference type="Rhea" id="RHEA:11596"/>
        <dbReference type="ChEBI" id="CHEBI:15378"/>
        <dbReference type="ChEBI" id="CHEBI:16526"/>
        <dbReference type="ChEBI" id="CHEBI:57538"/>
        <dbReference type="ChEBI" id="CHEBI:57865"/>
        <dbReference type="EC" id="4.1.1.23"/>
    </reaction>
</comment>
<evidence type="ECO:0000256" key="10">
    <source>
        <dbReference type="HAMAP-Rule" id="MF_01208"/>
    </source>
</evidence>
<evidence type="ECO:0000256" key="6">
    <source>
        <dbReference type="ARBA" id="ARBA00022793"/>
    </source>
</evidence>
<dbReference type="GO" id="GO:0006207">
    <property type="term" value="P:'de novo' pyrimidine nucleobase biosynthetic process"/>
    <property type="evidence" value="ECO:0007669"/>
    <property type="project" value="InterPro"/>
</dbReference>
<dbReference type="InterPro" id="IPR011995">
    <property type="entry name" value="OMPdecase_type-2"/>
</dbReference>
<dbReference type="Pfam" id="PF00215">
    <property type="entry name" value="OMPdecase"/>
    <property type="match status" value="1"/>
</dbReference>
<comment type="pathway">
    <text evidence="2 10">Pyrimidine metabolism; UMP biosynthesis via de novo pathway; UMP from orotate: step 1/2.</text>
</comment>
<dbReference type="GO" id="GO:0004590">
    <property type="term" value="F:orotidine-5'-phosphate decarboxylase activity"/>
    <property type="evidence" value="ECO:0007669"/>
    <property type="project" value="UniProtKB-UniRule"/>
</dbReference>
<dbReference type="EMBL" id="FWDO01000005">
    <property type="protein sequence ID" value="SLM19478.1"/>
    <property type="molecule type" value="Genomic_DNA"/>
</dbReference>
<comment type="cofactor">
    <cofactor evidence="10">
        <name>Mg(2+)</name>
        <dbReference type="ChEBI" id="CHEBI:18420"/>
    </cofactor>
</comment>
<feature type="binding site" evidence="10">
    <location>
        <position position="372"/>
    </location>
    <ligand>
        <name>orotate</name>
        <dbReference type="ChEBI" id="CHEBI:30839"/>
    </ligand>
</feature>
<dbReference type="InterPro" id="IPR011060">
    <property type="entry name" value="RibuloseP-bd_barrel"/>
</dbReference>
<evidence type="ECO:0000256" key="9">
    <source>
        <dbReference type="ARBA" id="ARBA00049157"/>
    </source>
</evidence>
<organism evidence="12">
    <name type="scientific">uncultured spirochete</name>
    <dbReference type="NCBI Taxonomy" id="156406"/>
    <lineage>
        <taxon>Bacteria</taxon>
        <taxon>Pseudomonadati</taxon>
        <taxon>Spirochaetota</taxon>
        <taxon>Spirochaetia</taxon>
        <taxon>Spirochaetales</taxon>
        <taxon>environmental samples</taxon>
    </lineage>
</organism>
<proteinExistence type="inferred from homology"/>
<dbReference type="NCBIfam" id="TIGR00336">
    <property type="entry name" value="pyrE"/>
    <property type="match status" value="1"/>
</dbReference>
<keyword evidence="4 10" id="KW-0328">Glycosyltransferase</keyword>
<keyword evidence="6" id="KW-0210">Decarboxylase</keyword>
<comment type="function">
    <text evidence="10">Catalyzes the transfer of a ribosyl phosphate group from 5-phosphoribose 1-diphosphate to orotate, leading to the formation of orotidine monophosphate (OMP).</text>
</comment>
<dbReference type="Gene3D" id="3.40.50.2020">
    <property type="match status" value="1"/>
</dbReference>
<feature type="binding site" evidence="10">
    <location>
        <position position="400"/>
    </location>
    <ligand>
        <name>orotate</name>
        <dbReference type="ChEBI" id="CHEBI:30839"/>
    </ligand>
</feature>
<dbReference type="NCBIfam" id="TIGR02127">
    <property type="entry name" value="pyrF_sub2"/>
    <property type="match status" value="1"/>
</dbReference>
<feature type="binding site" evidence="10">
    <location>
        <position position="346"/>
    </location>
    <ligand>
        <name>5-phospho-alpha-D-ribose 1-diphosphate</name>
        <dbReference type="ChEBI" id="CHEBI:58017"/>
        <note>ligand shared between dimeric partners</note>
    </ligand>
</feature>
<evidence type="ECO:0000259" key="11">
    <source>
        <dbReference type="SMART" id="SM00934"/>
    </source>
</evidence>
<keyword evidence="10" id="KW-0460">Magnesium</keyword>
<sequence>MEVHGRAGCAQLALDRNLRIIEATSPYAAAFKPNIAFYEALGEPGMATLRKTLSSIPDDIPIIIDAKRGDISNTAEAYAQALFGELGADAVTLSPYMGLDTLGPFLKWEEKGVFVLCRTSNPGAGFLQDIMVDGSFLYLALAKQCGALPKEVGLVVAGNDLEALRKVRQAAPSAWFLSPGIGAQGGQADRAFALGARSDGKGLLVAVARAIADASEPSGAARELRDVMRKARDIHLTAEKASQGDMESEGLAVLKHDFVHALLSTGCFRLGEFMLKSGKKSPFYIDLRRLVADPDAMKIAGRAYAFLASKCTYDSIAGIPAAGLPLATAASLEIGKPMIWPRMPAKEHGTGNRIEGSYVAGECALLLDDLITTGASKLEAIEILRSEGLQVHDVVVLIERGNEGRLDMEGAGVRLHAFIHVLELFDVLKQSGKIDEQQYQTLVEFTKNT</sequence>
<comment type="subunit">
    <text evidence="10">Homodimer.</text>
</comment>
<dbReference type="GO" id="GO:0044205">
    <property type="term" value="P:'de novo' UMP biosynthetic process"/>
    <property type="evidence" value="ECO:0007669"/>
    <property type="project" value="UniProtKB-UniRule"/>
</dbReference>
<evidence type="ECO:0000256" key="1">
    <source>
        <dbReference type="ARBA" id="ARBA00004861"/>
    </source>
</evidence>
<dbReference type="InterPro" id="IPR023031">
    <property type="entry name" value="OPRT"/>
</dbReference>
<evidence type="ECO:0000256" key="8">
    <source>
        <dbReference type="ARBA" id="ARBA00023239"/>
    </source>
</evidence>
<dbReference type="GO" id="GO:0004588">
    <property type="term" value="F:orotate phosphoribosyltransferase activity"/>
    <property type="evidence" value="ECO:0007669"/>
    <property type="project" value="UniProtKB-UniRule"/>
</dbReference>
<accession>A0A3P3XT84</accession>
<comment type="catalytic activity">
    <reaction evidence="10">
        <text>orotidine 5'-phosphate + diphosphate = orotate + 5-phospho-alpha-D-ribose 1-diphosphate</text>
        <dbReference type="Rhea" id="RHEA:10380"/>
        <dbReference type="ChEBI" id="CHEBI:30839"/>
        <dbReference type="ChEBI" id="CHEBI:33019"/>
        <dbReference type="ChEBI" id="CHEBI:57538"/>
        <dbReference type="ChEBI" id="CHEBI:58017"/>
        <dbReference type="EC" id="2.4.2.10"/>
    </reaction>
</comment>